<reference evidence="1 2" key="1">
    <citation type="journal article" date="2020" name="Cell">
        <title>Large-Scale Comparative Analyses of Tick Genomes Elucidate Their Genetic Diversity and Vector Capacities.</title>
        <authorList>
            <consortium name="Tick Genome and Microbiome Consortium (TIGMIC)"/>
            <person name="Jia N."/>
            <person name="Wang J."/>
            <person name="Shi W."/>
            <person name="Du L."/>
            <person name="Sun Y."/>
            <person name="Zhan W."/>
            <person name="Jiang J.F."/>
            <person name="Wang Q."/>
            <person name="Zhang B."/>
            <person name="Ji P."/>
            <person name="Bell-Sakyi L."/>
            <person name="Cui X.M."/>
            <person name="Yuan T.T."/>
            <person name="Jiang B.G."/>
            <person name="Yang W.F."/>
            <person name="Lam T.T."/>
            <person name="Chang Q.C."/>
            <person name="Ding S.J."/>
            <person name="Wang X.J."/>
            <person name="Zhu J.G."/>
            <person name="Ruan X.D."/>
            <person name="Zhao L."/>
            <person name="Wei J.T."/>
            <person name="Ye R.Z."/>
            <person name="Que T.C."/>
            <person name="Du C.H."/>
            <person name="Zhou Y.H."/>
            <person name="Cheng J.X."/>
            <person name="Dai P.F."/>
            <person name="Guo W.B."/>
            <person name="Han X.H."/>
            <person name="Huang E.J."/>
            <person name="Li L.F."/>
            <person name="Wei W."/>
            <person name="Gao Y.C."/>
            <person name="Liu J.Z."/>
            <person name="Shao H.Z."/>
            <person name="Wang X."/>
            <person name="Wang C.C."/>
            <person name="Yang T.C."/>
            <person name="Huo Q.B."/>
            <person name="Li W."/>
            <person name="Chen H.Y."/>
            <person name="Chen S.E."/>
            <person name="Zhou L.G."/>
            <person name="Ni X.B."/>
            <person name="Tian J.H."/>
            <person name="Sheng Y."/>
            <person name="Liu T."/>
            <person name="Pan Y.S."/>
            <person name="Xia L.Y."/>
            <person name="Li J."/>
            <person name="Zhao F."/>
            <person name="Cao W.C."/>
        </authorList>
    </citation>
    <scope>NUCLEOTIDE SEQUENCE [LARGE SCALE GENOMIC DNA]</scope>
    <source>
        <strain evidence="1">Iper-2018</strain>
    </source>
</reference>
<keyword evidence="2" id="KW-1185">Reference proteome</keyword>
<evidence type="ECO:0000313" key="2">
    <source>
        <dbReference type="Proteomes" id="UP000805193"/>
    </source>
</evidence>
<gene>
    <name evidence="1" type="ORF">HPB47_027986</name>
</gene>
<name>A0AC60PUH9_IXOPE</name>
<sequence length="1896" mass="215754">EKVIAKASPSFYLRKLKTYLDPRASRSAKVNNQMVYDAVSTLLLPIQRRRTLGDSKSTQVLRDLEISLRTNNIEWVREFLDEENKGLEVLIDYLTFQLGFLRYDKESLTLGSTENGYASPANCRKSILEMDTPKLKRATKHAAKLHMGEAEDDIHVCIMCLRAIMNNKFGFNMVIEHTQAINSIALSLNHKSLRTKALVLELLAAICLVKGGHQIILSAFDNFKTICSEPRRFKTLMDYFRDYETFNIDFMVACMQFINIVVHSVDDMNFRVHLQYEFTFLGLDDYLERLRSTESEELKVQISAYLDNVFDVQALMEDSETKSAALEQVAELEEQISRSHELENETMAKLVELETQLELLYKENQELSEFRQQADEELNTLRKAVSQKEEEKRQRESFLEGKIQELESLTGTLPKGSTASSLPGAPASGASSAPAPPPPPMPASAPPPPPPPPPMPGCNAIPVPPPMVPSLKGGFVMPPPPPGSMLAPPDAMTIKRKFQTKYKLPTLNWIALKPNQVRGTVFSELDEDKLYSVIDFTRFEEQFKLGVQGAFPDRGDDINSSKRFKVPEKVTLLEHNRLRNMAISRRKIELATDVVVKAVNNLDLKTVSQDCVDILLRMVPNDAETKAYREYEREKKSVDALTDEDKFLLQLTKIERLSQKLNIMSYIAAFAENIQVITPQVHAITAASRAIKNSKRLRKLLEVILAFGNYMNSSKRGPAYGFKLQSLDMLADTKTADRKISLLHYIVETVNTKFPDLMTFDQELRFVERACSVTLENILTDSHELEKGMELCKRELALRKDSKDAAVLQDFLSQSEDKLKRLQQDIKTAQESYADCVEYFGESARSVATNTFFAMFVRFIKAFKQAEQENETRRKMEVAAKEALKKPQESIQKKNILNSKKNSQDAVINELKNKTRMVNEKRLLKQDEVYNGALEDILLGYKRTMDIAKKLRSFVGRQGSLPSQQSGASECASSSPQASVPRLKPSDETTLVPNPEEEEEVLACIEAVYCSGEGEFDSSQHELKRLPEELDLAAIQVVNKVLRKQLAVVSKRVSDLILQNQSWYTLELQRVTELQDSLDDAHSVCIRGRRSLACTRENLTAASLGLLAACRRRQQLQTLLKSLHLIKALQETDTRLRELLEEQDYPGAIQLGLACHRAASTFKHYQCISELSSKLQETLEMTEEQLDVALSRTCSSFDRSHYSRLQAAYGLLGKTQMAAHQLLMHFSSAIHNRAFAIVRGYAETHSSQGDLQKAQYRDLCRCVPSECFLSCLLDLCQAMWQTMCSYKAILAWHQDGDDSVGSGDGGQEGGGEAEGDGSFEARYVRDKLTQGLQRVWQDIQKKLTEFLLACNMSGFKFNQFIQVLDVVRRLMDIGEEFCSSRSEELQQSLKQQSLNYFKNYHRSCLEELRMFLENESWELVPVRSSFSLLQLQEFCFLRQSLQGRPATVSPSSRLEARREERPCFLVSRNPFLIQQEEEEEDLFDPPPSSHSNNEVGEVDSDDSDVPEELKKDYIDELTEEVPQRRHSRVADKQRSQTKDAPFVTNTTLNILRQFGKYMKMMDVLHTIAFDVFLCMSQLFSYYLYTVYIFFAKEMSDFRENSLSPKARTSVQKIQEDLILDGQGASDGRPGEEPPEAKDRMPAPRLSPVVDLGSSEQLYGLAQRVVAAESLLFLSDQFVFLVPHLEALLPSTKRSSVQAYVQTVSMSAELRQPAYMTVAARALDYDQVLSRMEKVRWDLHEIPAQHSPYVDILIRELQVFLMRLSEVAKLIPIPKEAMAVLWEHCVRISNRTFIEGFSQARRCTPEGRARMQLDYQQFVSKVEKLVELRPLPDRELVEAYVKAYYLTEKGLHQWITQRGKEYAPKHLVGLVNCVAHLNKKGRQALLGLIEETDRTKK</sequence>
<proteinExistence type="predicted"/>
<accession>A0AC60PUH9</accession>
<protein>
    <submittedName>
        <fullName evidence="1">Uncharacterized protein</fullName>
    </submittedName>
</protein>
<dbReference type="Proteomes" id="UP000805193">
    <property type="component" value="Unassembled WGS sequence"/>
</dbReference>
<evidence type="ECO:0000313" key="1">
    <source>
        <dbReference type="EMBL" id="KAG0424807.1"/>
    </source>
</evidence>
<comment type="caution">
    <text evidence="1">The sequence shown here is derived from an EMBL/GenBank/DDBJ whole genome shotgun (WGS) entry which is preliminary data.</text>
</comment>
<dbReference type="EMBL" id="JABSTQ010009934">
    <property type="protein sequence ID" value="KAG0424807.1"/>
    <property type="molecule type" value="Genomic_DNA"/>
</dbReference>
<feature type="non-terminal residue" evidence="1">
    <location>
        <position position="1"/>
    </location>
</feature>
<organism evidence="1 2">
    <name type="scientific">Ixodes persulcatus</name>
    <name type="common">Taiga tick</name>
    <dbReference type="NCBI Taxonomy" id="34615"/>
    <lineage>
        <taxon>Eukaryota</taxon>
        <taxon>Metazoa</taxon>
        <taxon>Ecdysozoa</taxon>
        <taxon>Arthropoda</taxon>
        <taxon>Chelicerata</taxon>
        <taxon>Arachnida</taxon>
        <taxon>Acari</taxon>
        <taxon>Parasitiformes</taxon>
        <taxon>Ixodida</taxon>
        <taxon>Ixodoidea</taxon>
        <taxon>Ixodidae</taxon>
        <taxon>Ixodinae</taxon>
        <taxon>Ixodes</taxon>
    </lineage>
</organism>